<dbReference type="GO" id="GO:0003677">
    <property type="term" value="F:DNA binding"/>
    <property type="evidence" value="ECO:0007669"/>
    <property type="project" value="InterPro"/>
</dbReference>
<dbReference type="Proteomes" id="UP000515465">
    <property type="component" value="Chromosome"/>
</dbReference>
<dbReference type="InterPro" id="IPR041920">
    <property type="entry name" value="ROS/MUCR_sf"/>
</dbReference>
<protein>
    <recommendedName>
        <fullName evidence="4">Transcriptional regulator</fullName>
    </recommendedName>
</protein>
<dbReference type="GO" id="GO:0008270">
    <property type="term" value="F:zinc ion binding"/>
    <property type="evidence" value="ECO:0007669"/>
    <property type="project" value="InterPro"/>
</dbReference>
<dbReference type="AlphaFoldDB" id="A0A7G6T2Y4"/>
<gene>
    <name evidence="2" type="ORF">HB778_03140</name>
</gene>
<accession>A0A7G6T2Y4</accession>
<evidence type="ECO:0000256" key="1">
    <source>
        <dbReference type="ARBA" id="ARBA00007031"/>
    </source>
</evidence>
<dbReference type="GO" id="GO:0006355">
    <property type="term" value="P:regulation of DNA-templated transcription"/>
    <property type="evidence" value="ECO:0007669"/>
    <property type="project" value="InterPro"/>
</dbReference>
<proteinExistence type="inferred from homology"/>
<evidence type="ECO:0000313" key="2">
    <source>
        <dbReference type="EMBL" id="QND61116.1"/>
    </source>
</evidence>
<dbReference type="Gene3D" id="1.10.10.1550">
    <property type="entry name" value="ROS/MUCR transcriptional regulator protein"/>
    <property type="match status" value="1"/>
</dbReference>
<evidence type="ECO:0000313" key="3">
    <source>
        <dbReference type="Proteomes" id="UP000515465"/>
    </source>
</evidence>
<dbReference type="InterPro" id="IPR008807">
    <property type="entry name" value="ROS_MUCR"/>
</dbReference>
<sequence length="237" mass="26308">MLPQGCRPKKRHRRSFCRVSSGCPHPDGEQRFDLAEIILRRVSHQLTRVKFSHNYVPADASASPCSSRRNLLKKPYVRPTIVRAGGIFEETSDEVTDGASTYAGNGKHIDPVISITADIVSSYVSNNPIPAAELPDFIGKIHASIRNISDGVADGGPDEIRYAVPVKKSVTPDFIICLEDGKRFKSLKRHIETNYGLTPDQYRKKWNLPSNYPMVAPNYSATRSKLAKSMGLGRKSK</sequence>
<dbReference type="EMBL" id="CP050296">
    <property type="protein sequence ID" value="QND61116.1"/>
    <property type="molecule type" value="Genomic_DNA"/>
</dbReference>
<comment type="similarity">
    <text evidence="1">Belongs to the ros/MucR family.</text>
</comment>
<dbReference type="Pfam" id="PF05443">
    <property type="entry name" value="ROS_MUCR"/>
    <property type="match status" value="1"/>
</dbReference>
<evidence type="ECO:0008006" key="4">
    <source>
        <dbReference type="Google" id="ProtNLM"/>
    </source>
</evidence>
<reference evidence="3" key="1">
    <citation type="journal article" date="2020" name="Mol. Plant Microbe">
        <title>Rhizobial microsymbionts of the narrowly endemic Oxytropis species growing in Kamchatka are characterized by significant genetic diversity and possess a set of genes that are associated with T3SS and T6SS secretion systems and can affect the development of symbiosis.</title>
        <authorList>
            <person name="Safronova V."/>
            <person name="Guro P."/>
            <person name="Sazanova A."/>
            <person name="Kuznetsova I."/>
            <person name="Belimov A."/>
            <person name="Yakubov V."/>
            <person name="Chirak E."/>
            <person name="Afonin A."/>
            <person name="Gogolev Y."/>
            <person name="Andronov E."/>
            <person name="Tikhonovich I."/>
        </authorList>
    </citation>
    <scope>NUCLEOTIDE SEQUENCE [LARGE SCALE GENOMIC DNA]</scope>
    <source>
        <strain evidence="3">583</strain>
    </source>
</reference>
<organism evidence="2 3">
    <name type="scientific">Mesorhizobium huakuii</name>
    <dbReference type="NCBI Taxonomy" id="28104"/>
    <lineage>
        <taxon>Bacteria</taxon>
        <taxon>Pseudomonadati</taxon>
        <taxon>Pseudomonadota</taxon>
        <taxon>Alphaproteobacteria</taxon>
        <taxon>Hyphomicrobiales</taxon>
        <taxon>Phyllobacteriaceae</taxon>
        <taxon>Mesorhizobium</taxon>
    </lineage>
</organism>
<name>A0A7G6T2Y4_9HYPH</name>